<feature type="region of interest" description="Disordered" evidence="1">
    <location>
        <begin position="1"/>
        <end position="22"/>
    </location>
</feature>
<name>A0AA35YSM8_LACSI</name>
<organism evidence="2 3">
    <name type="scientific">Lactuca saligna</name>
    <name type="common">Willowleaf lettuce</name>
    <dbReference type="NCBI Taxonomy" id="75948"/>
    <lineage>
        <taxon>Eukaryota</taxon>
        <taxon>Viridiplantae</taxon>
        <taxon>Streptophyta</taxon>
        <taxon>Embryophyta</taxon>
        <taxon>Tracheophyta</taxon>
        <taxon>Spermatophyta</taxon>
        <taxon>Magnoliopsida</taxon>
        <taxon>eudicotyledons</taxon>
        <taxon>Gunneridae</taxon>
        <taxon>Pentapetalae</taxon>
        <taxon>asterids</taxon>
        <taxon>campanulids</taxon>
        <taxon>Asterales</taxon>
        <taxon>Asteraceae</taxon>
        <taxon>Cichorioideae</taxon>
        <taxon>Cichorieae</taxon>
        <taxon>Lactucinae</taxon>
        <taxon>Lactuca</taxon>
    </lineage>
</organism>
<dbReference type="AlphaFoldDB" id="A0AA35YSM8"/>
<reference evidence="2" key="1">
    <citation type="submission" date="2023-04" db="EMBL/GenBank/DDBJ databases">
        <authorList>
            <person name="Vijverberg K."/>
            <person name="Xiong W."/>
            <person name="Schranz E."/>
        </authorList>
    </citation>
    <scope>NUCLEOTIDE SEQUENCE</scope>
</reference>
<evidence type="ECO:0000313" key="3">
    <source>
        <dbReference type="Proteomes" id="UP001177003"/>
    </source>
</evidence>
<protein>
    <submittedName>
        <fullName evidence="2">Uncharacterized protein</fullName>
    </submittedName>
</protein>
<evidence type="ECO:0000313" key="2">
    <source>
        <dbReference type="EMBL" id="CAI9279516.1"/>
    </source>
</evidence>
<accession>A0AA35YSM8</accession>
<evidence type="ECO:0000256" key="1">
    <source>
        <dbReference type="SAM" id="MobiDB-lite"/>
    </source>
</evidence>
<dbReference type="Proteomes" id="UP001177003">
    <property type="component" value="Chromosome 4"/>
</dbReference>
<proteinExistence type="predicted"/>
<keyword evidence="3" id="KW-1185">Reference proteome</keyword>
<gene>
    <name evidence="2" type="ORF">LSALG_LOCUS19311</name>
</gene>
<sequence length="111" mass="12136">MGVGVDASSSSSVLGIGRNERIGSDEGVPMVVIQIARRDGEVDLRCDGEGAVPVMNRSSDQSPTSLPWRLRRSSCFFFSGPIDNHDVSPLLWQFRSTIEIDIGEGQKDVWV</sequence>
<dbReference type="EMBL" id="OX465080">
    <property type="protein sequence ID" value="CAI9279516.1"/>
    <property type="molecule type" value="Genomic_DNA"/>
</dbReference>